<keyword evidence="1" id="KW-0472">Membrane</keyword>
<proteinExistence type="predicted"/>
<dbReference type="AlphaFoldDB" id="A0A8J3JFA4"/>
<sequence length="238" mass="24992">MTDSDVDRYLDRLFDRLAGTGGAGRRALIEVEDHLRTAVSDRVEGGMSREDAEHAAVASFGDVRMVARRLRAGYRRAQFAVAASSAWLVGGLACAVAAASVLLTVADRWWEAMQGPAWGDCLESSPCDPAGETAFLLPVGIALAVVSAVLLLSRRVLQRRALLAPSARRLPALLAVLCALLTPALLTGFGNPLGVNHAVVGGSGPGLFLTVVASAVTTTATVAALGWALLRRRRRVQA</sequence>
<reference evidence="2" key="1">
    <citation type="submission" date="2021-01" db="EMBL/GenBank/DDBJ databases">
        <title>Whole genome shotgun sequence of Actinocatenispora rupis NBRC 107355.</title>
        <authorList>
            <person name="Komaki H."/>
            <person name="Tamura T."/>
        </authorList>
    </citation>
    <scope>NUCLEOTIDE SEQUENCE</scope>
    <source>
        <strain evidence="2">NBRC 107355</strain>
    </source>
</reference>
<feature type="transmembrane region" description="Helical" evidence="1">
    <location>
        <begin position="79"/>
        <end position="103"/>
    </location>
</feature>
<evidence type="ECO:0000313" key="2">
    <source>
        <dbReference type="EMBL" id="GID15387.1"/>
    </source>
</evidence>
<gene>
    <name evidence="2" type="ORF">Aru02nite_62760</name>
</gene>
<evidence type="ECO:0000313" key="3">
    <source>
        <dbReference type="Proteomes" id="UP000612808"/>
    </source>
</evidence>
<dbReference type="RefSeq" id="WP_203663664.1">
    <property type="nucleotide sequence ID" value="NZ_BAAAZM010000021.1"/>
</dbReference>
<comment type="caution">
    <text evidence="2">The sequence shown here is derived from an EMBL/GenBank/DDBJ whole genome shotgun (WGS) entry which is preliminary data.</text>
</comment>
<accession>A0A8J3JFA4</accession>
<dbReference type="Proteomes" id="UP000612808">
    <property type="component" value="Unassembled WGS sequence"/>
</dbReference>
<keyword evidence="3" id="KW-1185">Reference proteome</keyword>
<organism evidence="2 3">
    <name type="scientific">Actinocatenispora rupis</name>
    <dbReference type="NCBI Taxonomy" id="519421"/>
    <lineage>
        <taxon>Bacteria</taxon>
        <taxon>Bacillati</taxon>
        <taxon>Actinomycetota</taxon>
        <taxon>Actinomycetes</taxon>
        <taxon>Micromonosporales</taxon>
        <taxon>Micromonosporaceae</taxon>
        <taxon>Actinocatenispora</taxon>
    </lineage>
</organism>
<evidence type="ECO:0000256" key="1">
    <source>
        <dbReference type="SAM" id="Phobius"/>
    </source>
</evidence>
<feature type="transmembrane region" description="Helical" evidence="1">
    <location>
        <begin position="207"/>
        <end position="230"/>
    </location>
</feature>
<dbReference type="NCBIfam" id="NF038403">
    <property type="entry name" value="perm_prefix_1"/>
    <property type="match status" value="1"/>
</dbReference>
<feature type="transmembrane region" description="Helical" evidence="1">
    <location>
        <begin position="134"/>
        <end position="152"/>
    </location>
</feature>
<protein>
    <submittedName>
        <fullName evidence="2">Uncharacterized protein</fullName>
    </submittedName>
</protein>
<name>A0A8J3JFA4_9ACTN</name>
<dbReference type="EMBL" id="BOMB01000041">
    <property type="protein sequence ID" value="GID15387.1"/>
    <property type="molecule type" value="Genomic_DNA"/>
</dbReference>
<keyword evidence="1" id="KW-1133">Transmembrane helix</keyword>
<dbReference type="InterPro" id="IPR047928">
    <property type="entry name" value="Perm_prefix_1"/>
</dbReference>
<keyword evidence="1" id="KW-0812">Transmembrane</keyword>
<feature type="transmembrane region" description="Helical" evidence="1">
    <location>
        <begin position="172"/>
        <end position="195"/>
    </location>
</feature>